<name>A0A7W4KAM2_9PROT</name>
<evidence type="ECO:0000313" key="1">
    <source>
        <dbReference type="EMBL" id="MBB2203340.1"/>
    </source>
</evidence>
<dbReference type="Proteomes" id="UP000578030">
    <property type="component" value="Unassembled WGS sequence"/>
</dbReference>
<accession>A0A7W4KAM2</accession>
<dbReference type="EMBL" id="JABEQM010000025">
    <property type="protein sequence ID" value="MBB2203340.1"/>
    <property type="molecule type" value="Genomic_DNA"/>
</dbReference>
<sequence>MTALFSSANVFAGADVFAGFDVVTDFLPWAVLSVTSAARGAVIQKNDDNIDVRNIAVRNCRRLEIFTLPSLNVIIIRNVAICIMLVTCCNTW</sequence>
<comment type="caution">
    <text evidence="1">The sequence shown here is derived from an EMBL/GenBank/DDBJ whole genome shotgun (WGS) entry which is preliminary data.</text>
</comment>
<gene>
    <name evidence="1" type="ORF">HLH28_17480</name>
</gene>
<keyword evidence="2" id="KW-1185">Reference proteome</keyword>
<dbReference type="RefSeq" id="WP_182961881.1">
    <property type="nucleotide sequence ID" value="NZ_JABEQM010000025.1"/>
</dbReference>
<protein>
    <submittedName>
        <fullName evidence="1">Uncharacterized protein</fullName>
    </submittedName>
</protein>
<dbReference type="AlphaFoldDB" id="A0A7W4KAM2"/>
<reference evidence="1 2" key="1">
    <citation type="submission" date="2020-04" db="EMBL/GenBank/DDBJ databases">
        <title>Description of novel Gluconacetobacter.</title>
        <authorList>
            <person name="Sombolestani A."/>
        </authorList>
    </citation>
    <scope>NUCLEOTIDE SEQUENCE [LARGE SCALE GENOMIC DNA]</scope>
    <source>
        <strain evidence="1 2">LMG 27802</strain>
    </source>
</reference>
<proteinExistence type="predicted"/>
<evidence type="ECO:0000313" key="2">
    <source>
        <dbReference type="Proteomes" id="UP000578030"/>
    </source>
</evidence>
<organism evidence="1 2">
    <name type="scientific">Gluconacetobacter tumulisoli</name>
    <dbReference type="NCBI Taxonomy" id="1286189"/>
    <lineage>
        <taxon>Bacteria</taxon>
        <taxon>Pseudomonadati</taxon>
        <taxon>Pseudomonadota</taxon>
        <taxon>Alphaproteobacteria</taxon>
        <taxon>Acetobacterales</taxon>
        <taxon>Acetobacteraceae</taxon>
        <taxon>Gluconacetobacter</taxon>
    </lineage>
</organism>